<evidence type="ECO:0000259" key="11">
    <source>
        <dbReference type="PROSITE" id="PS51352"/>
    </source>
</evidence>
<dbReference type="GO" id="GO:0045454">
    <property type="term" value="P:cell redox homeostasis"/>
    <property type="evidence" value="ECO:0007669"/>
    <property type="project" value="TreeGrafter"/>
</dbReference>
<evidence type="ECO:0000256" key="2">
    <source>
        <dbReference type="ARBA" id="ARBA00013017"/>
    </source>
</evidence>
<dbReference type="AlphaFoldDB" id="A0A6J6I6H0"/>
<comment type="catalytic activity">
    <reaction evidence="10">
        <text>a hydroperoxide + [thioredoxin]-dithiol = an alcohol + [thioredoxin]-disulfide + H2O</text>
        <dbReference type="Rhea" id="RHEA:62620"/>
        <dbReference type="Rhea" id="RHEA-COMP:10698"/>
        <dbReference type="Rhea" id="RHEA-COMP:10700"/>
        <dbReference type="ChEBI" id="CHEBI:15377"/>
        <dbReference type="ChEBI" id="CHEBI:29950"/>
        <dbReference type="ChEBI" id="CHEBI:30879"/>
        <dbReference type="ChEBI" id="CHEBI:35924"/>
        <dbReference type="ChEBI" id="CHEBI:50058"/>
        <dbReference type="EC" id="1.11.1.24"/>
    </reaction>
</comment>
<dbReference type="GO" id="GO:0034599">
    <property type="term" value="P:cellular response to oxidative stress"/>
    <property type="evidence" value="ECO:0007669"/>
    <property type="project" value="TreeGrafter"/>
</dbReference>
<dbReference type="CDD" id="cd02971">
    <property type="entry name" value="PRX_family"/>
    <property type="match status" value="1"/>
</dbReference>
<keyword evidence="6" id="KW-1015">Disulfide bond</keyword>
<dbReference type="PANTHER" id="PTHR42801">
    <property type="entry name" value="THIOREDOXIN-DEPENDENT PEROXIDE REDUCTASE"/>
    <property type="match status" value="1"/>
</dbReference>
<comment type="subunit">
    <text evidence="1">Monomer.</text>
</comment>
<dbReference type="InterPro" id="IPR013766">
    <property type="entry name" value="Thioredoxin_domain"/>
</dbReference>
<dbReference type="SUPFAM" id="SSF52833">
    <property type="entry name" value="Thioredoxin-like"/>
    <property type="match status" value="1"/>
</dbReference>
<dbReference type="EMBL" id="CAEZUP010000101">
    <property type="protein sequence ID" value="CAB4620986.1"/>
    <property type="molecule type" value="Genomic_DNA"/>
</dbReference>
<dbReference type="InterPro" id="IPR050924">
    <property type="entry name" value="Peroxiredoxin_BCP/PrxQ"/>
</dbReference>
<dbReference type="Pfam" id="PF00578">
    <property type="entry name" value="AhpC-TSA"/>
    <property type="match status" value="1"/>
</dbReference>
<gene>
    <name evidence="12" type="ORF">UFOPK1835_01782</name>
</gene>
<keyword evidence="7" id="KW-0676">Redox-active center</keyword>
<dbReference type="PROSITE" id="PS51352">
    <property type="entry name" value="THIOREDOXIN_2"/>
    <property type="match status" value="1"/>
</dbReference>
<proteinExistence type="inferred from homology"/>
<evidence type="ECO:0000256" key="3">
    <source>
        <dbReference type="ARBA" id="ARBA00022559"/>
    </source>
</evidence>
<keyword evidence="5" id="KW-0560">Oxidoreductase</keyword>
<dbReference type="EC" id="1.11.1.24" evidence="2"/>
<dbReference type="PIRSF" id="PIRSF000239">
    <property type="entry name" value="AHPC"/>
    <property type="match status" value="1"/>
</dbReference>
<name>A0A6J6I6H0_9ZZZZ</name>
<dbReference type="GO" id="GO:0008379">
    <property type="term" value="F:thioredoxin peroxidase activity"/>
    <property type="evidence" value="ECO:0007669"/>
    <property type="project" value="TreeGrafter"/>
</dbReference>
<evidence type="ECO:0000256" key="4">
    <source>
        <dbReference type="ARBA" id="ARBA00022862"/>
    </source>
</evidence>
<evidence type="ECO:0000256" key="5">
    <source>
        <dbReference type="ARBA" id="ARBA00023002"/>
    </source>
</evidence>
<dbReference type="InterPro" id="IPR024706">
    <property type="entry name" value="Peroxiredoxin_AhpC-typ"/>
</dbReference>
<dbReference type="GO" id="GO:0005737">
    <property type="term" value="C:cytoplasm"/>
    <property type="evidence" value="ECO:0007669"/>
    <property type="project" value="TreeGrafter"/>
</dbReference>
<dbReference type="InterPro" id="IPR000866">
    <property type="entry name" value="AhpC/TSA"/>
</dbReference>
<accession>A0A6J6I6H0</accession>
<organism evidence="12">
    <name type="scientific">freshwater metagenome</name>
    <dbReference type="NCBI Taxonomy" id="449393"/>
    <lineage>
        <taxon>unclassified sequences</taxon>
        <taxon>metagenomes</taxon>
        <taxon>ecological metagenomes</taxon>
    </lineage>
</organism>
<evidence type="ECO:0000256" key="1">
    <source>
        <dbReference type="ARBA" id="ARBA00011245"/>
    </source>
</evidence>
<sequence length="156" mass="16872">MLKVGERAPEFNLEGVDGTDGGARRYTLSEYEGIPVVLVFYPADNSPVCTVQLRSYTDDIGAFASVGAQVLALSPQTVDDHVGFAEQNGGFAFPLLADVDREVGRNYDILGPLGFYRRSVFVIDAAGIVRWARRATAGLTFRPVSEIVEAVRSLDG</sequence>
<protein>
    <recommendedName>
        <fullName evidence="2">thioredoxin-dependent peroxiredoxin</fullName>
        <ecNumber evidence="2">1.11.1.24</ecNumber>
    </recommendedName>
    <alternativeName>
        <fullName evidence="8">Thioredoxin peroxidase</fullName>
    </alternativeName>
</protein>
<dbReference type="Gene3D" id="3.40.30.10">
    <property type="entry name" value="Glutaredoxin"/>
    <property type="match status" value="1"/>
</dbReference>
<keyword evidence="4" id="KW-0049">Antioxidant</keyword>
<reference evidence="12" key="1">
    <citation type="submission" date="2020-05" db="EMBL/GenBank/DDBJ databases">
        <authorList>
            <person name="Chiriac C."/>
            <person name="Salcher M."/>
            <person name="Ghai R."/>
            <person name="Kavagutti S V."/>
        </authorList>
    </citation>
    <scope>NUCLEOTIDE SEQUENCE</scope>
</reference>
<dbReference type="PANTHER" id="PTHR42801:SF22">
    <property type="entry name" value="PEROXIREDOXIN SLL0755-RELATED"/>
    <property type="match status" value="1"/>
</dbReference>
<feature type="domain" description="Thioredoxin" evidence="11">
    <location>
        <begin position="2"/>
        <end position="156"/>
    </location>
</feature>
<evidence type="ECO:0000256" key="7">
    <source>
        <dbReference type="ARBA" id="ARBA00023284"/>
    </source>
</evidence>
<comment type="similarity">
    <text evidence="9">Belongs to the peroxiredoxin family. BCP/PrxQ subfamily.</text>
</comment>
<evidence type="ECO:0000256" key="9">
    <source>
        <dbReference type="ARBA" id="ARBA00038489"/>
    </source>
</evidence>
<evidence type="ECO:0000256" key="8">
    <source>
        <dbReference type="ARBA" id="ARBA00032824"/>
    </source>
</evidence>
<dbReference type="InterPro" id="IPR036249">
    <property type="entry name" value="Thioredoxin-like_sf"/>
</dbReference>
<evidence type="ECO:0000256" key="10">
    <source>
        <dbReference type="ARBA" id="ARBA00049091"/>
    </source>
</evidence>
<evidence type="ECO:0000256" key="6">
    <source>
        <dbReference type="ARBA" id="ARBA00023157"/>
    </source>
</evidence>
<evidence type="ECO:0000313" key="12">
    <source>
        <dbReference type="EMBL" id="CAB4620986.1"/>
    </source>
</evidence>
<keyword evidence="3" id="KW-0575">Peroxidase</keyword>